<reference evidence="3 4" key="1">
    <citation type="journal article" date="2023" name="Nucleic Acids Res.">
        <title>The hologenome of Daphnia magna reveals possible DNA methylation and microbiome-mediated evolution of the host genome.</title>
        <authorList>
            <person name="Chaturvedi A."/>
            <person name="Li X."/>
            <person name="Dhandapani V."/>
            <person name="Marshall H."/>
            <person name="Kissane S."/>
            <person name="Cuenca-Cambronero M."/>
            <person name="Asole G."/>
            <person name="Calvet F."/>
            <person name="Ruiz-Romero M."/>
            <person name="Marangio P."/>
            <person name="Guigo R."/>
            <person name="Rago D."/>
            <person name="Mirbahai L."/>
            <person name="Eastwood N."/>
            <person name="Colbourne J.K."/>
            <person name="Zhou J."/>
            <person name="Mallon E."/>
            <person name="Orsini L."/>
        </authorList>
    </citation>
    <scope>NUCLEOTIDE SEQUENCE [LARGE SCALE GENOMIC DNA]</scope>
    <source>
        <strain evidence="3">LRV0_1</strain>
    </source>
</reference>
<gene>
    <name evidence="3" type="ORF">OUZ56_000976</name>
</gene>
<protein>
    <submittedName>
        <fullName evidence="3">Uncharacterized protein</fullName>
    </submittedName>
</protein>
<evidence type="ECO:0000256" key="2">
    <source>
        <dbReference type="SAM" id="Phobius"/>
    </source>
</evidence>
<evidence type="ECO:0000313" key="4">
    <source>
        <dbReference type="Proteomes" id="UP001234178"/>
    </source>
</evidence>
<comment type="caution">
    <text evidence="3">The sequence shown here is derived from an EMBL/GenBank/DDBJ whole genome shotgun (WGS) entry which is preliminary data.</text>
</comment>
<evidence type="ECO:0000313" key="3">
    <source>
        <dbReference type="EMBL" id="KAK4018941.1"/>
    </source>
</evidence>
<feature type="region of interest" description="Disordered" evidence="1">
    <location>
        <begin position="49"/>
        <end position="76"/>
    </location>
</feature>
<keyword evidence="2" id="KW-0472">Membrane</keyword>
<feature type="transmembrane region" description="Helical" evidence="2">
    <location>
        <begin position="7"/>
        <end position="27"/>
    </location>
</feature>
<keyword evidence="4" id="KW-1185">Reference proteome</keyword>
<evidence type="ECO:0000256" key="1">
    <source>
        <dbReference type="SAM" id="MobiDB-lite"/>
    </source>
</evidence>
<dbReference type="Proteomes" id="UP001234178">
    <property type="component" value="Unassembled WGS sequence"/>
</dbReference>
<organism evidence="3 4">
    <name type="scientific">Daphnia magna</name>
    <dbReference type="NCBI Taxonomy" id="35525"/>
    <lineage>
        <taxon>Eukaryota</taxon>
        <taxon>Metazoa</taxon>
        <taxon>Ecdysozoa</taxon>
        <taxon>Arthropoda</taxon>
        <taxon>Crustacea</taxon>
        <taxon>Branchiopoda</taxon>
        <taxon>Diplostraca</taxon>
        <taxon>Cladocera</taxon>
        <taxon>Anomopoda</taxon>
        <taxon>Daphniidae</taxon>
        <taxon>Daphnia</taxon>
    </lineage>
</organism>
<proteinExistence type="predicted"/>
<keyword evidence="2" id="KW-1133">Transmembrane helix</keyword>
<accession>A0ABR0A1F8</accession>
<keyword evidence="2" id="KW-0812">Transmembrane</keyword>
<dbReference type="EMBL" id="JAOYFB010000036">
    <property type="protein sequence ID" value="KAK4018941.1"/>
    <property type="molecule type" value="Genomic_DNA"/>
</dbReference>
<name>A0ABR0A1F8_9CRUS</name>
<sequence>MGPTGKIIIVFFFVTLVVLVVVIASTLSGPADPGKWNSTQENGTEDLSMGAIGLAPNRGNTASGIDKTGRLKPKWG</sequence>